<dbReference type="Gene3D" id="1.10.10.2250">
    <property type="match status" value="1"/>
</dbReference>
<dbReference type="Pfam" id="PF21980">
    <property type="entry name" value="MksE"/>
    <property type="match status" value="1"/>
</dbReference>
<dbReference type="RefSeq" id="WP_073290867.1">
    <property type="nucleotide sequence ID" value="NZ_FRAV01000004.1"/>
</dbReference>
<protein>
    <submittedName>
        <fullName evidence="1">Uncharacterized protein</fullName>
    </submittedName>
</protein>
<organism evidence="1 2">
    <name type="scientific">Chryseobacterium polytrichastri</name>
    <dbReference type="NCBI Taxonomy" id="1302687"/>
    <lineage>
        <taxon>Bacteria</taxon>
        <taxon>Pseudomonadati</taxon>
        <taxon>Bacteroidota</taxon>
        <taxon>Flavobacteriia</taxon>
        <taxon>Flavobacteriales</taxon>
        <taxon>Weeksellaceae</taxon>
        <taxon>Chryseobacterium group</taxon>
        <taxon>Chryseobacterium</taxon>
    </lineage>
</organism>
<dbReference type="InterPro" id="IPR042038">
    <property type="entry name" value="MukE_N"/>
</dbReference>
<proteinExistence type="predicted"/>
<accession>A0A1M6SES5</accession>
<sequence>MENVNYQDIMLDFLYDEEAREIFATIDYQLKDGVHFQDSGSQTRYFAYIQRNMKSLVNYYHNFFGVRLSEGGESPDNYFYLDFYGNDRGKISSRHRNILKSEYVIIGFILYKIVYIDNDLLLDSVQRLKEKIRIDYDDYKRGIYYLIAKSKNIGPGNVNDAMLDSTVQSALIEFKKIGWLILEGDEFTVLPAFDRLIKIYEEYILDIDNTLNELK</sequence>
<name>A0A1M6SES5_9FLAO</name>
<dbReference type="STRING" id="1302687.SAMN05444267_10045"/>
<dbReference type="OrthoDB" id="1362255at2"/>
<evidence type="ECO:0000313" key="1">
    <source>
        <dbReference type="EMBL" id="SHK43057.1"/>
    </source>
</evidence>
<dbReference type="InterPro" id="IPR053841">
    <property type="entry name" value="MksE"/>
</dbReference>
<dbReference type="Proteomes" id="UP000184364">
    <property type="component" value="Unassembled WGS sequence"/>
</dbReference>
<reference evidence="2" key="1">
    <citation type="submission" date="2016-11" db="EMBL/GenBank/DDBJ databases">
        <authorList>
            <person name="Varghese N."/>
            <person name="Submissions S."/>
        </authorList>
    </citation>
    <scope>NUCLEOTIDE SEQUENCE [LARGE SCALE GENOMIC DNA]</scope>
    <source>
        <strain evidence="2">DSM 26899</strain>
    </source>
</reference>
<dbReference type="EMBL" id="FRAV01000004">
    <property type="protein sequence ID" value="SHK43057.1"/>
    <property type="molecule type" value="Genomic_DNA"/>
</dbReference>
<keyword evidence="2" id="KW-1185">Reference proteome</keyword>
<dbReference type="AlphaFoldDB" id="A0A1M6SES5"/>
<evidence type="ECO:0000313" key="2">
    <source>
        <dbReference type="Proteomes" id="UP000184364"/>
    </source>
</evidence>
<gene>
    <name evidence="1" type="ORF">SAMN05444267_10045</name>
</gene>